<evidence type="ECO:0000256" key="1">
    <source>
        <dbReference type="SAM" id="MobiDB-lite"/>
    </source>
</evidence>
<reference evidence="3" key="1">
    <citation type="submission" date="2025-08" db="UniProtKB">
        <authorList>
            <consortium name="RefSeq"/>
        </authorList>
    </citation>
    <scope>IDENTIFICATION</scope>
    <source>
        <strain evidence="3">J_2021</strain>
        <tissue evidence="3">Erythrocytes</tissue>
    </source>
</reference>
<sequence length="226" mass="25538">MRLPTSGFTKELEINCFVGRLSNDQGLRFLLRKSGLSSEKRNCWAQTRNKLEVRMEDEQNNKGEKKNEKKKDDLIAQEFQNNADFLDYLKMFEIHNDEDASFICKIAKNFTTALVSYQEQEKKMKASQPSSDKSNQEHSKKPSADKTVSSPLTSSSSVFRETSSNPQSVPPTNDATEVFFNSIKNMEASEVVGVFQKIAATNPAFKGIDIPSLMKYLQETGKLKNS</sequence>
<name>A0A8J0VJH8_XENLA</name>
<feature type="region of interest" description="Disordered" evidence="1">
    <location>
        <begin position="121"/>
        <end position="174"/>
    </location>
</feature>
<dbReference type="OrthoDB" id="5877502at2759"/>
<accession>A0A8J0VJH8</accession>
<feature type="compositionally biased region" description="Basic and acidic residues" evidence="1">
    <location>
        <begin position="134"/>
        <end position="144"/>
    </location>
</feature>
<feature type="compositionally biased region" description="Polar residues" evidence="1">
    <location>
        <begin position="165"/>
        <end position="174"/>
    </location>
</feature>
<dbReference type="Proteomes" id="UP000186698">
    <property type="component" value="Chromosome 6L"/>
</dbReference>
<protein>
    <submittedName>
        <fullName evidence="3">Uncharacterized protein LOC108719050 isoform X1</fullName>
    </submittedName>
</protein>
<evidence type="ECO:0000313" key="2">
    <source>
        <dbReference type="Proteomes" id="UP000186698"/>
    </source>
</evidence>
<dbReference type="KEGG" id="xla:108719050"/>
<organism evidence="2 3">
    <name type="scientific">Xenopus laevis</name>
    <name type="common">African clawed frog</name>
    <dbReference type="NCBI Taxonomy" id="8355"/>
    <lineage>
        <taxon>Eukaryota</taxon>
        <taxon>Metazoa</taxon>
        <taxon>Chordata</taxon>
        <taxon>Craniata</taxon>
        <taxon>Vertebrata</taxon>
        <taxon>Euteleostomi</taxon>
        <taxon>Amphibia</taxon>
        <taxon>Batrachia</taxon>
        <taxon>Anura</taxon>
        <taxon>Pipoidea</taxon>
        <taxon>Pipidae</taxon>
        <taxon>Xenopodinae</taxon>
        <taxon>Xenopus</taxon>
        <taxon>Xenopus</taxon>
    </lineage>
</organism>
<evidence type="ECO:0000313" key="3">
    <source>
        <dbReference type="RefSeq" id="XP_018123136.1"/>
    </source>
</evidence>
<feature type="compositionally biased region" description="Low complexity" evidence="1">
    <location>
        <begin position="147"/>
        <end position="164"/>
    </location>
</feature>
<keyword evidence="2" id="KW-1185">Reference proteome</keyword>
<gene>
    <name evidence="3" type="primary">LOC108719050</name>
</gene>
<dbReference type="AlphaFoldDB" id="A0A8J0VJH8"/>
<dbReference type="RefSeq" id="XP_018123136.1">
    <property type="nucleotide sequence ID" value="XM_018267647.2"/>
</dbReference>
<dbReference type="GeneID" id="108719050"/>
<proteinExistence type="predicted"/>